<dbReference type="PANTHER" id="PTHR33747">
    <property type="entry name" value="UPF0225 PROTEIN SCO1677"/>
    <property type="match status" value="1"/>
</dbReference>
<evidence type="ECO:0000256" key="1">
    <source>
        <dbReference type="HAMAP-Rule" id="MF_00612"/>
    </source>
</evidence>
<dbReference type="EMBL" id="QKZK01000021">
    <property type="protein sequence ID" value="PZX14259.1"/>
    <property type="molecule type" value="Genomic_DNA"/>
</dbReference>
<dbReference type="PANTHER" id="PTHR33747:SF1">
    <property type="entry name" value="ADENYLATE CYCLASE-ASSOCIATED CAP C-TERMINAL DOMAIN-CONTAINING PROTEIN"/>
    <property type="match status" value="1"/>
</dbReference>
<dbReference type="InterPro" id="IPR032710">
    <property type="entry name" value="NTF2-like_dom_sf"/>
</dbReference>
<name>A0A2W7PXJ1_9BACT</name>
<dbReference type="AlphaFoldDB" id="A0A2W7PXJ1"/>
<evidence type="ECO:0000313" key="4">
    <source>
        <dbReference type="Proteomes" id="UP000249239"/>
    </source>
</evidence>
<dbReference type="RefSeq" id="WP_221621349.1">
    <property type="nucleotide sequence ID" value="NZ_QKZK01000021.1"/>
</dbReference>
<dbReference type="InterPro" id="IPR048469">
    <property type="entry name" value="YchJ-like_M"/>
</dbReference>
<comment type="similarity">
    <text evidence="1">Belongs to the UPF0225 family.</text>
</comment>
<dbReference type="Proteomes" id="UP000249239">
    <property type="component" value="Unassembled WGS sequence"/>
</dbReference>
<protein>
    <recommendedName>
        <fullName evidence="1">UPF0225 protein LX69_02439</fullName>
    </recommendedName>
</protein>
<keyword evidence="4" id="KW-1185">Reference proteome</keyword>
<evidence type="ECO:0000259" key="2">
    <source>
        <dbReference type="Pfam" id="PF17775"/>
    </source>
</evidence>
<reference evidence="3 4" key="1">
    <citation type="submission" date="2018-06" db="EMBL/GenBank/DDBJ databases">
        <title>Genomic Encyclopedia of Archaeal and Bacterial Type Strains, Phase II (KMG-II): from individual species to whole genera.</title>
        <authorList>
            <person name="Goeker M."/>
        </authorList>
    </citation>
    <scope>NUCLEOTIDE SEQUENCE [LARGE SCALE GENOMIC DNA]</scope>
    <source>
        <strain evidence="3 4">DSM 6779</strain>
    </source>
</reference>
<feature type="domain" description="YchJ-like middle NTF2-like" evidence="2">
    <location>
        <begin position="29"/>
        <end position="128"/>
    </location>
</feature>
<dbReference type="InterPro" id="IPR023006">
    <property type="entry name" value="YchJ-like"/>
</dbReference>
<comment type="caution">
    <text evidence="3">The sequence shown here is derived from an EMBL/GenBank/DDBJ whole genome shotgun (WGS) entry which is preliminary data.</text>
</comment>
<proteinExistence type="inferred from homology"/>
<dbReference type="HAMAP" id="MF_00612">
    <property type="entry name" value="UPF0225"/>
    <property type="match status" value="1"/>
</dbReference>
<dbReference type="SUPFAM" id="SSF54427">
    <property type="entry name" value="NTF2-like"/>
    <property type="match status" value="1"/>
</dbReference>
<dbReference type="Pfam" id="PF17775">
    <property type="entry name" value="YchJ_M-like"/>
    <property type="match status" value="1"/>
</dbReference>
<organism evidence="3 4">
    <name type="scientific">Breznakibacter xylanolyticus</name>
    <dbReference type="NCBI Taxonomy" id="990"/>
    <lineage>
        <taxon>Bacteria</taxon>
        <taxon>Pseudomonadati</taxon>
        <taxon>Bacteroidota</taxon>
        <taxon>Bacteroidia</taxon>
        <taxon>Marinilabiliales</taxon>
        <taxon>Marinilabiliaceae</taxon>
        <taxon>Breznakibacter</taxon>
    </lineage>
</organism>
<accession>A0A2W7PXJ1</accession>
<dbReference type="Gene3D" id="3.10.450.50">
    <property type="match status" value="1"/>
</dbReference>
<gene>
    <name evidence="3" type="ORF">LX69_02439</name>
</gene>
<evidence type="ECO:0000313" key="3">
    <source>
        <dbReference type="EMBL" id="PZX14259.1"/>
    </source>
</evidence>
<sequence>MEKLCPCGSLRPFDACCEPVVRGSMAAPTAQALMRSRYVAFTLADVDYLMRTWHPRYRPVRERKQIKAWAASVTWVGLQIIDVVAGTETDATGVVEFKATYLERGVPAVIHERSCFERVNGAWVYVRGEHF</sequence>